<protein>
    <submittedName>
        <fullName evidence="4">Uncharacterized protein</fullName>
    </submittedName>
</protein>
<dbReference type="InterPro" id="IPR058925">
    <property type="entry name" value="zf-C2H2_AcuF"/>
</dbReference>
<name>A0AA39D3B5_9EURO</name>
<feature type="compositionally biased region" description="Polar residues" evidence="1">
    <location>
        <begin position="422"/>
        <end position="432"/>
    </location>
</feature>
<feature type="compositionally biased region" description="Basic and acidic residues" evidence="1">
    <location>
        <begin position="448"/>
        <end position="469"/>
    </location>
</feature>
<dbReference type="Pfam" id="PF26118">
    <property type="entry name" value="DUF8035"/>
    <property type="match status" value="2"/>
</dbReference>
<gene>
    <name evidence="4" type="ORF">H2204_000969</name>
</gene>
<dbReference type="PANTHER" id="PTHR35391:SF7">
    <property type="entry name" value="C2H2-TYPE DOMAIN-CONTAINING PROTEIN"/>
    <property type="match status" value="1"/>
</dbReference>
<proteinExistence type="predicted"/>
<feature type="domain" description="Oxidoreductase acuF-like C2H2 type zinc-finger" evidence="2">
    <location>
        <begin position="270"/>
        <end position="297"/>
    </location>
</feature>
<evidence type="ECO:0000259" key="2">
    <source>
        <dbReference type="Pfam" id="PF26082"/>
    </source>
</evidence>
<keyword evidence="5" id="KW-1185">Reference proteome</keyword>
<dbReference type="InterPro" id="IPR058348">
    <property type="entry name" value="DUF8035"/>
</dbReference>
<feature type="compositionally biased region" description="Polar residues" evidence="1">
    <location>
        <begin position="530"/>
        <end position="542"/>
    </location>
</feature>
<feature type="domain" description="DUF8035" evidence="3">
    <location>
        <begin position="483"/>
        <end position="532"/>
    </location>
</feature>
<dbReference type="PANTHER" id="PTHR35391">
    <property type="entry name" value="C2H2-TYPE DOMAIN-CONTAINING PROTEIN-RELATED"/>
    <property type="match status" value="1"/>
</dbReference>
<feature type="region of interest" description="Disordered" evidence="1">
    <location>
        <begin position="737"/>
        <end position="764"/>
    </location>
</feature>
<dbReference type="EMBL" id="JAPDRN010000003">
    <property type="protein sequence ID" value="KAJ9646306.1"/>
    <property type="molecule type" value="Genomic_DNA"/>
</dbReference>
<evidence type="ECO:0000259" key="3">
    <source>
        <dbReference type="Pfam" id="PF26118"/>
    </source>
</evidence>
<evidence type="ECO:0000313" key="4">
    <source>
        <dbReference type="EMBL" id="KAJ9646306.1"/>
    </source>
</evidence>
<comment type="caution">
    <text evidence="4">The sequence shown here is derived from an EMBL/GenBank/DDBJ whole genome shotgun (WGS) entry which is preliminary data.</text>
</comment>
<feature type="compositionally biased region" description="Acidic residues" evidence="1">
    <location>
        <begin position="798"/>
        <end position="809"/>
    </location>
</feature>
<dbReference type="AlphaFoldDB" id="A0AA39D3B5"/>
<organism evidence="4 5">
    <name type="scientific">Knufia peltigerae</name>
    <dbReference type="NCBI Taxonomy" id="1002370"/>
    <lineage>
        <taxon>Eukaryota</taxon>
        <taxon>Fungi</taxon>
        <taxon>Dikarya</taxon>
        <taxon>Ascomycota</taxon>
        <taxon>Pezizomycotina</taxon>
        <taxon>Eurotiomycetes</taxon>
        <taxon>Chaetothyriomycetidae</taxon>
        <taxon>Chaetothyriales</taxon>
        <taxon>Trichomeriaceae</taxon>
        <taxon>Knufia</taxon>
    </lineage>
</organism>
<feature type="region of interest" description="Disordered" evidence="1">
    <location>
        <begin position="794"/>
        <end position="843"/>
    </location>
</feature>
<feature type="domain" description="DUF8035" evidence="3">
    <location>
        <begin position="861"/>
        <end position="913"/>
    </location>
</feature>
<dbReference type="Proteomes" id="UP001172681">
    <property type="component" value="Unassembled WGS sequence"/>
</dbReference>
<dbReference type="Pfam" id="PF26082">
    <property type="entry name" value="zf-C2H2_AcuF"/>
    <property type="match status" value="1"/>
</dbReference>
<reference evidence="4" key="1">
    <citation type="submission" date="2022-10" db="EMBL/GenBank/DDBJ databases">
        <title>Culturing micro-colonial fungi from biological soil crusts in the Mojave desert and describing Neophaeococcomyces mojavensis, and introducing the new genera and species Taxawa tesnikishii.</title>
        <authorList>
            <person name="Kurbessoian T."/>
            <person name="Stajich J.E."/>
        </authorList>
    </citation>
    <scope>NUCLEOTIDE SEQUENCE</scope>
    <source>
        <strain evidence="4">TK_35</strain>
    </source>
</reference>
<feature type="compositionally biased region" description="Acidic residues" evidence="1">
    <location>
        <begin position="388"/>
        <end position="401"/>
    </location>
</feature>
<evidence type="ECO:0000313" key="5">
    <source>
        <dbReference type="Proteomes" id="UP001172681"/>
    </source>
</evidence>
<accession>A0AA39D3B5</accession>
<sequence>MSTISALLVDCLRDFNALLGRGDLAAHEIEVPMNLYKDELGRLRVWASNIGAHQTGQSSLDFRLRDASHIKDQTIKLLQRLRRILKDLEELLNDPDHDNASSSANEDDEPETQEIYESLVDAISCLFQLSMVIRRPIQHDRLLGTRKADAAPFEPYDRVHVGQKYPRLTQVVVDRLGSAISRRRAALRYRERHHAKLSKNIDHVVDETKDATSTQLSETIATGFVEQTNITFDDTASTSGVSQTSYAPSLWEGSDRLTVPPPPKESANEQPFECPYCFYIVTIRDKTSWVRHVFRDLMPYTCVFPDCSAPNQLYNSRREWFHHMRSAHTSELDSQSQCPLQCSTASISAMHLESHIGRHLEELALFAIPRAIPDDEGDPENRQSTSSWEEEDWERDVDDDGGSVSEGNVYDDERALVADASDPSTIGHQPTANPIPPANTDSDSDNEQAFRLRYDPVLRNSETKTDVERPTTTPNGGAVPSKSPWTQIPKGLVDVQDLRSRGLDFEEDEKFYHVFADLSHETLYSILRQSQSTGNETDSQASEADEEGISTHRALKHGGLLMLRPSRDDEYFVMYRFAKHASKCTLCADPYDSYQQGHGLCDRGRSYARDVSAYISYRAGKAFSRIDRTNGDTVEVSIPAECEVIHGLFRALEHGMGLSRRKKPTIVDPNEKPVIVGLLPRRVRKTRDVQQLEEPSLAVLPPDETEGRTYEILRLVNASNEVYHHPKDMRLPVSADAPLDPSLLEGDPEPEVEHYRRSFDVSTSRGDSIGNWDFIRSPNLLDFRTEEAEQSKLLQHEENDEMQSTEQDEGTATKASEQDGQTPKGSSTNSQDMYVENSDSGREQFKLSEDSNLDEDIPPNAMWTKISRALVGPEALEEAGETFEEAGDYVIVLRTVGKADITRLSERTAEIRGKRTLSLSSGGAFVSDYQPGMQMSIQANNQQKQSQVAELTADDNKAINLRAAELIKSTPKEEMRSIVEKMNPQLRRSLSQKAVDPIIYYFRRLAITEFRRAKQSETKFTPVTTEEREKQWRIELERKETGGRHVLVNEGGDADDGASQT</sequence>
<feature type="region of interest" description="Disordered" evidence="1">
    <location>
        <begin position="371"/>
        <end position="488"/>
    </location>
</feature>
<feature type="compositionally biased region" description="Polar residues" evidence="1">
    <location>
        <begin position="813"/>
        <end position="832"/>
    </location>
</feature>
<feature type="region of interest" description="Disordered" evidence="1">
    <location>
        <begin position="530"/>
        <end position="549"/>
    </location>
</feature>
<evidence type="ECO:0000256" key="1">
    <source>
        <dbReference type="SAM" id="MobiDB-lite"/>
    </source>
</evidence>